<dbReference type="GO" id="GO:0000711">
    <property type="term" value="P:meiotic DNA repair synthesis"/>
    <property type="evidence" value="ECO:0007669"/>
    <property type="project" value="TreeGrafter"/>
</dbReference>
<feature type="coiled-coil region" evidence="1">
    <location>
        <begin position="175"/>
        <end position="388"/>
    </location>
</feature>
<comment type="caution">
    <text evidence="3">The sequence shown here is derived from an EMBL/GenBank/DDBJ whole genome shotgun (WGS) entry which is preliminary data.</text>
</comment>
<dbReference type="AlphaFoldDB" id="A0A9N7Z044"/>
<name>A0A9N7Z044_PLEPL</name>
<evidence type="ECO:0000256" key="1">
    <source>
        <dbReference type="SAM" id="Coils"/>
    </source>
</evidence>
<accession>A0A9N7Z044</accession>
<feature type="compositionally biased region" description="Basic and acidic residues" evidence="2">
    <location>
        <begin position="727"/>
        <end position="746"/>
    </location>
</feature>
<dbReference type="GO" id="GO:0051026">
    <property type="term" value="P:chiasma assembly"/>
    <property type="evidence" value="ECO:0007669"/>
    <property type="project" value="TreeGrafter"/>
</dbReference>
<dbReference type="GO" id="GO:0003690">
    <property type="term" value="F:double-stranded DNA binding"/>
    <property type="evidence" value="ECO:0007669"/>
    <property type="project" value="TreeGrafter"/>
</dbReference>
<sequence>MERDRAFNFKLLVPPRVSAGQVSAVRPQEAVEKCGDFMNTLQQEYSTYFDKGQKMAFPDTSMVTPTKPTRQDFYKMKVVPPLEKDEDKSNPGQLYTKLLDEVDKIKDWKVKVDSDTVQKEKRLQENKRTIETQRKAIQDLQKLIGVFENLCIRVEADQQELHKVKEGLLQFEELKVKYCQEYNMKEEEVAELQTQLKNKENEVQKILLDLKEAQQQGKQLQEATNQQNELLKSSAAELKSLLQKLQTAEHQREETQKNHEATAAALKQSKDECAQIIQSKDLSLQELETVKIQQAEKLEKIQTTVEELQSSLALEMWRAQELEEKLMANNEELEIRSVVSRESKEQNVEKDGQIQILENELDIKLKSIESMKNKVNVTEVRVVELSAELSKKTEEVQLFKLKVQELEGHLFTEKKKNKDETEQLRKEATNHKAKYEELLSNFDELQSEKMFIQQQFECGSSNAKATEESEEKAAKLTKEIQRLEEENVSLHEEVKSVNTRFQRKCQETETLEKKIEENCELLQDEVTEKQKLIKTVEAKNKMLKKQIAKEITKSSQLENVISDLQDESLSLKKQNEEDQQELLKDLENKSTFTAELENEVQKLKVTAAEAAKHKEEAELKCQQKIADMVVLMEKHKSQYERMVEEKDEELEDNKKRESGAVAQSKSLELDLLKLQTEKDELKKELKTEITKRENLQKELIDLKTEMSSMKFTLLSKATTKQSPASNRKQDGCSETPKESASKRHVFDFCSTRRTPSYSRDHGSAAVLKSVEPDTESLRSSFGTTPKKKDFHMDDSKPSKTLTYKVGGASKIKSYRIRTPPSDEKAARWKKTTIELDPKSDSSDHNDLLTFANESATVFSASHCKLDTFKKSPVTHKSPGNFLKLAAMKRMRDAGWTAVTSCDKKKKKNSEKIFA</sequence>
<protein>
    <recommendedName>
        <fullName evidence="5">Synaptonemal complex protein 1</fullName>
    </recommendedName>
</protein>
<dbReference type="GO" id="GO:0051878">
    <property type="term" value="P:lateral element assembly"/>
    <property type="evidence" value="ECO:0007669"/>
    <property type="project" value="TreeGrafter"/>
</dbReference>
<proteinExistence type="predicted"/>
<dbReference type="Pfam" id="PF05483">
    <property type="entry name" value="SCP-1"/>
    <property type="match status" value="1"/>
</dbReference>
<feature type="region of interest" description="Disordered" evidence="2">
    <location>
        <begin position="713"/>
        <end position="795"/>
    </location>
</feature>
<feature type="coiled-coil region" evidence="1">
    <location>
        <begin position="414"/>
        <end position="712"/>
    </location>
</feature>
<keyword evidence="1" id="KW-0175">Coiled coil</keyword>
<dbReference type="PANTHER" id="PTHR46918:SF1">
    <property type="entry name" value="SYNAPTONEMAL COMPLEX PROTEIN 1"/>
    <property type="match status" value="1"/>
</dbReference>
<dbReference type="EMBL" id="CADEAL010004068">
    <property type="protein sequence ID" value="CAB1450808.1"/>
    <property type="molecule type" value="Genomic_DNA"/>
</dbReference>
<gene>
    <name evidence="3" type="ORF">PLEPLA_LOCUS38500</name>
</gene>
<feature type="compositionally biased region" description="Polar residues" evidence="2">
    <location>
        <begin position="713"/>
        <end position="726"/>
    </location>
</feature>
<dbReference type="GO" id="GO:0000801">
    <property type="term" value="C:central element"/>
    <property type="evidence" value="ECO:0007669"/>
    <property type="project" value="TreeGrafter"/>
</dbReference>
<dbReference type="InterPro" id="IPR008827">
    <property type="entry name" value="SYCP1"/>
</dbReference>
<dbReference type="Proteomes" id="UP001153269">
    <property type="component" value="Unassembled WGS sequence"/>
</dbReference>
<dbReference type="GO" id="GO:0001673">
    <property type="term" value="C:male germ cell nucleus"/>
    <property type="evidence" value="ECO:0007669"/>
    <property type="project" value="TreeGrafter"/>
</dbReference>
<reference evidence="3" key="1">
    <citation type="submission" date="2020-03" db="EMBL/GenBank/DDBJ databases">
        <authorList>
            <person name="Weist P."/>
        </authorList>
    </citation>
    <scope>NUCLEOTIDE SEQUENCE</scope>
</reference>
<organism evidence="3 4">
    <name type="scientific">Pleuronectes platessa</name>
    <name type="common">European plaice</name>
    <dbReference type="NCBI Taxonomy" id="8262"/>
    <lineage>
        <taxon>Eukaryota</taxon>
        <taxon>Metazoa</taxon>
        <taxon>Chordata</taxon>
        <taxon>Craniata</taxon>
        <taxon>Vertebrata</taxon>
        <taxon>Euteleostomi</taxon>
        <taxon>Actinopterygii</taxon>
        <taxon>Neopterygii</taxon>
        <taxon>Teleostei</taxon>
        <taxon>Neoteleostei</taxon>
        <taxon>Acanthomorphata</taxon>
        <taxon>Carangaria</taxon>
        <taxon>Pleuronectiformes</taxon>
        <taxon>Pleuronectoidei</taxon>
        <taxon>Pleuronectidae</taxon>
        <taxon>Pleuronectes</taxon>
    </lineage>
</organism>
<keyword evidence="4" id="KW-1185">Reference proteome</keyword>
<evidence type="ECO:0000256" key="2">
    <source>
        <dbReference type="SAM" id="MobiDB-lite"/>
    </source>
</evidence>
<evidence type="ECO:0000313" key="3">
    <source>
        <dbReference type="EMBL" id="CAB1450808.1"/>
    </source>
</evidence>
<dbReference type="PANTHER" id="PTHR46918">
    <property type="entry name" value="SYNAPTONEMAL COMPLEX PROTEIN 1"/>
    <property type="match status" value="1"/>
</dbReference>
<feature type="compositionally biased region" description="Basic and acidic residues" evidence="2">
    <location>
        <begin position="786"/>
        <end position="795"/>
    </location>
</feature>
<dbReference type="GO" id="GO:0000802">
    <property type="term" value="C:transverse filament"/>
    <property type="evidence" value="ECO:0007669"/>
    <property type="project" value="TreeGrafter"/>
</dbReference>
<evidence type="ECO:0008006" key="5">
    <source>
        <dbReference type="Google" id="ProtNLM"/>
    </source>
</evidence>
<evidence type="ECO:0000313" key="4">
    <source>
        <dbReference type="Proteomes" id="UP001153269"/>
    </source>
</evidence>